<comment type="caution">
    <text evidence="1">The sequence shown here is derived from an EMBL/GenBank/DDBJ whole genome shotgun (WGS) entry which is preliminary data.</text>
</comment>
<gene>
    <name evidence="1" type="ORF">NDU88_006806</name>
</gene>
<sequence>MTIYRTRSIPLWAKKPQIKNTNFVKQLAVSFLPDLCRTECWLRRNGAYITVLMEWRDGDCSDVTDMGKRVCEAKGAAGGRGTRIPKYM</sequence>
<evidence type="ECO:0000313" key="2">
    <source>
        <dbReference type="Proteomes" id="UP001066276"/>
    </source>
</evidence>
<accession>A0AAV7PJF8</accession>
<protein>
    <submittedName>
        <fullName evidence="1">Uncharacterized protein</fullName>
    </submittedName>
</protein>
<dbReference type="AlphaFoldDB" id="A0AAV7PJF8"/>
<proteinExistence type="predicted"/>
<organism evidence="1 2">
    <name type="scientific">Pleurodeles waltl</name>
    <name type="common">Iberian ribbed newt</name>
    <dbReference type="NCBI Taxonomy" id="8319"/>
    <lineage>
        <taxon>Eukaryota</taxon>
        <taxon>Metazoa</taxon>
        <taxon>Chordata</taxon>
        <taxon>Craniata</taxon>
        <taxon>Vertebrata</taxon>
        <taxon>Euteleostomi</taxon>
        <taxon>Amphibia</taxon>
        <taxon>Batrachia</taxon>
        <taxon>Caudata</taxon>
        <taxon>Salamandroidea</taxon>
        <taxon>Salamandridae</taxon>
        <taxon>Pleurodelinae</taxon>
        <taxon>Pleurodeles</taxon>
    </lineage>
</organism>
<keyword evidence="2" id="KW-1185">Reference proteome</keyword>
<dbReference type="Proteomes" id="UP001066276">
    <property type="component" value="Chromosome 7"/>
</dbReference>
<reference evidence="1" key="1">
    <citation type="journal article" date="2022" name="bioRxiv">
        <title>Sequencing and chromosome-scale assembly of the giantPleurodeles waltlgenome.</title>
        <authorList>
            <person name="Brown T."/>
            <person name="Elewa A."/>
            <person name="Iarovenko S."/>
            <person name="Subramanian E."/>
            <person name="Araus A.J."/>
            <person name="Petzold A."/>
            <person name="Susuki M."/>
            <person name="Suzuki K.-i.T."/>
            <person name="Hayashi T."/>
            <person name="Toyoda A."/>
            <person name="Oliveira C."/>
            <person name="Osipova E."/>
            <person name="Leigh N.D."/>
            <person name="Simon A."/>
            <person name="Yun M.H."/>
        </authorList>
    </citation>
    <scope>NUCLEOTIDE SEQUENCE</scope>
    <source>
        <strain evidence="1">20211129_DDA</strain>
        <tissue evidence="1">Liver</tissue>
    </source>
</reference>
<evidence type="ECO:0000313" key="1">
    <source>
        <dbReference type="EMBL" id="KAJ1128427.1"/>
    </source>
</evidence>
<name>A0AAV7PJF8_PLEWA</name>
<dbReference type="EMBL" id="JANPWB010000011">
    <property type="protein sequence ID" value="KAJ1128427.1"/>
    <property type="molecule type" value="Genomic_DNA"/>
</dbReference>